<reference evidence="2" key="1">
    <citation type="journal article" date="2015" name="J. Biotechnol.">
        <title>The structure of the Cyberlindnera jadinii genome and its relation to Candida utilis analyzed by the occurrence of single nucleotide polymorphisms.</title>
        <authorList>
            <person name="Rupp O."/>
            <person name="Brinkrolf K."/>
            <person name="Buerth C."/>
            <person name="Kunigo M."/>
            <person name="Schneider J."/>
            <person name="Jaenicke S."/>
            <person name="Goesmann A."/>
            <person name="Puehler A."/>
            <person name="Jaeger K.-E."/>
            <person name="Ernst J.F."/>
        </authorList>
    </citation>
    <scope>NUCLEOTIDE SEQUENCE [LARGE SCALE GENOMIC DNA]</scope>
    <source>
        <strain evidence="2">ATCC 18201 / CBS 1600 / BCRC 20928 / JCM 3617 / NBRC 0987 / NRRL Y-1542</strain>
    </source>
</reference>
<name>A0A0H5C6M1_CYBJN</name>
<protein>
    <submittedName>
        <fullName evidence="1">Uncharacterized protein</fullName>
    </submittedName>
</protein>
<dbReference type="EMBL" id="CDQK01000005">
    <property type="protein sequence ID" value="CEP23683.1"/>
    <property type="molecule type" value="Genomic_DNA"/>
</dbReference>
<dbReference type="Proteomes" id="UP000038830">
    <property type="component" value="Unassembled WGS sequence"/>
</dbReference>
<dbReference type="AlphaFoldDB" id="A0A0H5C6M1"/>
<evidence type="ECO:0000313" key="2">
    <source>
        <dbReference type="Proteomes" id="UP000038830"/>
    </source>
</evidence>
<sequence>MYNEKNRVVVVMYVHVADPHSVVWKQFFESLGLLLCAHHFRTITFQNTRAPAGITMVSCSLASLEAIGSFSPSLCSTFVSLHYRSNKDSGWNRLPYHRARELDEGARKGSKAQHGLISS</sequence>
<proteinExistence type="predicted"/>
<evidence type="ECO:0000313" key="1">
    <source>
        <dbReference type="EMBL" id="CEP23683.1"/>
    </source>
</evidence>
<organism evidence="1 2">
    <name type="scientific">Cyberlindnera jadinii (strain ATCC 18201 / CBS 1600 / BCRC 20928 / JCM 3617 / NBRC 0987 / NRRL Y-1542)</name>
    <name type="common">Torula yeast</name>
    <name type="synonym">Candida utilis</name>
    <dbReference type="NCBI Taxonomy" id="983966"/>
    <lineage>
        <taxon>Eukaryota</taxon>
        <taxon>Fungi</taxon>
        <taxon>Dikarya</taxon>
        <taxon>Ascomycota</taxon>
        <taxon>Saccharomycotina</taxon>
        <taxon>Saccharomycetes</taxon>
        <taxon>Phaffomycetales</taxon>
        <taxon>Phaffomycetaceae</taxon>
        <taxon>Cyberlindnera</taxon>
    </lineage>
</organism>
<gene>
    <name evidence="1" type="ORF">BN1211_4329</name>
</gene>
<accession>A0A0H5C6M1</accession>